<organism evidence="8 9">
    <name type="scientific">Maricaulis virginensis</name>
    <dbReference type="NCBI Taxonomy" id="144022"/>
    <lineage>
        <taxon>Bacteria</taxon>
        <taxon>Pseudomonadati</taxon>
        <taxon>Pseudomonadota</taxon>
        <taxon>Alphaproteobacteria</taxon>
        <taxon>Maricaulales</taxon>
        <taxon>Maricaulaceae</taxon>
        <taxon>Maricaulis</taxon>
    </lineage>
</organism>
<dbReference type="InterPro" id="IPR020845">
    <property type="entry name" value="AMP-binding_CS"/>
</dbReference>
<dbReference type="EC" id="6.2.1.44" evidence="4"/>
<dbReference type="RefSeq" id="WP_271186173.1">
    <property type="nucleotide sequence ID" value="NZ_BSFE01000003.1"/>
</dbReference>
<evidence type="ECO:0000256" key="1">
    <source>
        <dbReference type="ARBA" id="ARBA00006432"/>
    </source>
</evidence>
<protein>
    <recommendedName>
        <fullName evidence="5">3-methylmercaptopropionyl-CoA ligase</fullName>
        <ecNumber evidence="4">6.2.1.44</ecNumber>
    </recommendedName>
</protein>
<feature type="domain" description="AMP-binding enzyme C-terminal" evidence="7">
    <location>
        <begin position="412"/>
        <end position="487"/>
    </location>
</feature>
<evidence type="ECO:0000256" key="2">
    <source>
        <dbReference type="ARBA" id="ARBA00022598"/>
    </source>
</evidence>
<evidence type="ECO:0000313" key="9">
    <source>
        <dbReference type="Proteomes" id="UP001143486"/>
    </source>
</evidence>
<dbReference type="InterPro" id="IPR000873">
    <property type="entry name" value="AMP-dep_synth/lig_dom"/>
</dbReference>
<evidence type="ECO:0000256" key="4">
    <source>
        <dbReference type="ARBA" id="ARBA00066616"/>
    </source>
</evidence>
<evidence type="ECO:0000259" key="7">
    <source>
        <dbReference type="Pfam" id="PF13193"/>
    </source>
</evidence>
<evidence type="ECO:0000259" key="6">
    <source>
        <dbReference type="Pfam" id="PF00501"/>
    </source>
</evidence>
<dbReference type="PROSITE" id="PS00455">
    <property type="entry name" value="AMP_BINDING"/>
    <property type="match status" value="1"/>
</dbReference>
<dbReference type="Pfam" id="PF00501">
    <property type="entry name" value="AMP-binding"/>
    <property type="match status" value="1"/>
</dbReference>
<dbReference type="Gene3D" id="3.40.50.12780">
    <property type="entry name" value="N-terminal domain of ligase-like"/>
    <property type="match status" value="1"/>
</dbReference>
<dbReference type="Proteomes" id="UP001143486">
    <property type="component" value="Unassembled WGS sequence"/>
</dbReference>
<evidence type="ECO:0000313" key="8">
    <source>
        <dbReference type="EMBL" id="GLK51808.1"/>
    </source>
</evidence>
<name>A0A9W6MN94_9PROT</name>
<reference evidence="8" key="1">
    <citation type="journal article" date="2014" name="Int. J. Syst. Evol. Microbiol.">
        <title>Complete genome sequence of Corynebacterium casei LMG S-19264T (=DSM 44701T), isolated from a smear-ripened cheese.</title>
        <authorList>
            <consortium name="US DOE Joint Genome Institute (JGI-PGF)"/>
            <person name="Walter F."/>
            <person name="Albersmeier A."/>
            <person name="Kalinowski J."/>
            <person name="Ruckert C."/>
        </authorList>
    </citation>
    <scope>NUCLEOTIDE SEQUENCE</scope>
    <source>
        <strain evidence="8">VKM B-1513</strain>
    </source>
</reference>
<dbReference type="PANTHER" id="PTHR43767:SF1">
    <property type="entry name" value="NONRIBOSOMAL PEPTIDE SYNTHASE PES1 (EUROFUNG)-RELATED"/>
    <property type="match status" value="1"/>
</dbReference>
<keyword evidence="2 8" id="KW-0436">Ligase</keyword>
<sequence length="500" mass="53839">MDILTDITARRAALAPDATAFHIVETGETLSYAALDRRSACAASLLAAEGIDAGDRVAILCRNRVEFFEILFACAKLGAILVPLNWRMPASELDGLVEDCTPKLIVFGDEDRETAAVLARTHSLASLDLETGYAGRRDALEPHAGRTAWPGGEPWYLIYTSGTTGRPKGVIQTYRMALVNAINIGQAIGLRPGDATLNFLPLFHTAGINLHTLPVLINGGKVHILPGFDPAATLALIDAGELDVFIGVPAVYRELTLHPDFETTELTRLRHWSCGGAPLPDVLVETMARKGALVCNGFGMTETGPTAFLSDEANALRKIGSVGKAQVLVEARVAGPDGRALPPGETGEIQFFGPGLTPGYWQRPEETAALFTPDGWLKSGDLGRFDDEGYCYVAGRIKEMYISGGENVYPAEVENVLSLHPAVQEAAVAGVPDEKWGEVGCAHIILRQGRSADAKTLSDWCRERLAAYKVPRHFRFTDDLPRTAAGKVQKHLLPVPEALT</sequence>
<dbReference type="PANTHER" id="PTHR43767">
    <property type="entry name" value="LONG-CHAIN-FATTY-ACID--COA LIGASE"/>
    <property type="match status" value="1"/>
</dbReference>
<dbReference type="InterPro" id="IPR025110">
    <property type="entry name" value="AMP-bd_C"/>
</dbReference>
<accession>A0A9W6MN94</accession>
<dbReference type="InterPro" id="IPR045851">
    <property type="entry name" value="AMP-bd_C_sf"/>
</dbReference>
<comment type="similarity">
    <text evidence="1">Belongs to the ATP-dependent AMP-binding enzyme family.</text>
</comment>
<dbReference type="Pfam" id="PF13193">
    <property type="entry name" value="AMP-binding_C"/>
    <property type="match status" value="1"/>
</dbReference>
<dbReference type="SUPFAM" id="SSF56801">
    <property type="entry name" value="Acetyl-CoA synthetase-like"/>
    <property type="match status" value="1"/>
</dbReference>
<dbReference type="AlphaFoldDB" id="A0A9W6MN94"/>
<dbReference type="Gene3D" id="3.30.300.30">
    <property type="match status" value="1"/>
</dbReference>
<evidence type="ECO:0000256" key="3">
    <source>
        <dbReference type="ARBA" id="ARBA00051915"/>
    </source>
</evidence>
<dbReference type="EMBL" id="BSFE01000003">
    <property type="protein sequence ID" value="GLK51808.1"/>
    <property type="molecule type" value="Genomic_DNA"/>
</dbReference>
<evidence type="ECO:0000256" key="5">
    <source>
        <dbReference type="ARBA" id="ARBA00067668"/>
    </source>
</evidence>
<comment type="catalytic activity">
    <reaction evidence="3">
        <text>3-(methylsulfanyl)propanoate + ATP + CoA = 3-(methylsulfanyl)propanoyl-CoA + AMP + diphosphate</text>
        <dbReference type="Rhea" id="RHEA:43052"/>
        <dbReference type="ChEBI" id="CHEBI:30616"/>
        <dbReference type="ChEBI" id="CHEBI:33019"/>
        <dbReference type="ChEBI" id="CHEBI:49016"/>
        <dbReference type="ChEBI" id="CHEBI:57287"/>
        <dbReference type="ChEBI" id="CHEBI:82815"/>
        <dbReference type="ChEBI" id="CHEBI:456215"/>
        <dbReference type="EC" id="6.2.1.44"/>
    </reaction>
    <physiologicalReaction direction="left-to-right" evidence="3">
        <dbReference type="Rhea" id="RHEA:43053"/>
    </physiologicalReaction>
</comment>
<feature type="domain" description="AMP-dependent synthetase/ligase" evidence="6">
    <location>
        <begin position="10"/>
        <end position="361"/>
    </location>
</feature>
<dbReference type="InterPro" id="IPR050237">
    <property type="entry name" value="ATP-dep_AMP-bd_enzyme"/>
</dbReference>
<keyword evidence="9" id="KW-1185">Reference proteome</keyword>
<dbReference type="FunFam" id="3.30.300.30:FF:000008">
    <property type="entry name" value="2,3-dihydroxybenzoate-AMP ligase"/>
    <property type="match status" value="1"/>
</dbReference>
<comment type="caution">
    <text evidence="8">The sequence shown here is derived from an EMBL/GenBank/DDBJ whole genome shotgun (WGS) entry which is preliminary data.</text>
</comment>
<dbReference type="GO" id="GO:0016878">
    <property type="term" value="F:acid-thiol ligase activity"/>
    <property type="evidence" value="ECO:0007669"/>
    <property type="project" value="UniProtKB-ARBA"/>
</dbReference>
<gene>
    <name evidence="8" type="ORF">GCM10017621_13160</name>
</gene>
<dbReference type="InterPro" id="IPR042099">
    <property type="entry name" value="ANL_N_sf"/>
</dbReference>
<reference evidence="8" key="2">
    <citation type="submission" date="2023-01" db="EMBL/GenBank/DDBJ databases">
        <authorList>
            <person name="Sun Q."/>
            <person name="Evtushenko L."/>
        </authorList>
    </citation>
    <scope>NUCLEOTIDE SEQUENCE</scope>
    <source>
        <strain evidence="8">VKM B-1513</strain>
    </source>
</reference>
<proteinExistence type="inferred from homology"/>